<dbReference type="EMBL" id="MU005767">
    <property type="protein sequence ID" value="KAF2711618.1"/>
    <property type="molecule type" value="Genomic_DNA"/>
</dbReference>
<organism evidence="2 3">
    <name type="scientific">Pleomassaria siparia CBS 279.74</name>
    <dbReference type="NCBI Taxonomy" id="1314801"/>
    <lineage>
        <taxon>Eukaryota</taxon>
        <taxon>Fungi</taxon>
        <taxon>Dikarya</taxon>
        <taxon>Ascomycota</taxon>
        <taxon>Pezizomycotina</taxon>
        <taxon>Dothideomycetes</taxon>
        <taxon>Pleosporomycetidae</taxon>
        <taxon>Pleosporales</taxon>
        <taxon>Pleomassariaceae</taxon>
        <taxon>Pleomassaria</taxon>
    </lineage>
</organism>
<keyword evidence="1" id="KW-0812">Transmembrane</keyword>
<dbReference type="Proteomes" id="UP000799428">
    <property type="component" value="Unassembled WGS sequence"/>
</dbReference>
<keyword evidence="3" id="KW-1185">Reference proteome</keyword>
<evidence type="ECO:0000256" key="1">
    <source>
        <dbReference type="SAM" id="Phobius"/>
    </source>
</evidence>
<sequence>MPACQRVGLRPYCPTTSLLLSRSSPSLFLFLSLSASLSLSLSLYFALALTLPLPLPLPTTNLLSCSLARPPPTSLLSAIAVLVPRLQPPSPHVFRSMVVCSI</sequence>
<keyword evidence="1" id="KW-0472">Membrane</keyword>
<protein>
    <submittedName>
        <fullName evidence="2">Uncharacterized protein</fullName>
    </submittedName>
</protein>
<evidence type="ECO:0000313" key="2">
    <source>
        <dbReference type="EMBL" id="KAF2711618.1"/>
    </source>
</evidence>
<keyword evidence="1" id="KW-1133">Transmembrane helix</keyword>
<name>A0A6G1KFL1_9PLEO</name>
<dbReference type="AlphaFoldDB" id="A0A6G1KFL1"/>
<evidence type="ECO:0000313" key="3">
    <source>
        <dbReference type="Proteomes" id="UP000799428"/>
    </source>
</evidence>
<proteinExistence type="predicted"/>
<reference evidence="2" key="1">
    <citation type="journal article" date="2020" name="Stud. Mycol.">
        <title>101 Dothideomycetes genomes: a test case for predicting lifestyles and emergence of pathogens.</title>
        <authorList>
            <person name="Haridas S."/>
            <person name="Albert R."/>
            <person name="Binder M."/>
            <person name="Bloem J."/>
            <person name="Labutti K."/>
            <person name="Salamov A."/>
            <person name="Andreopoulos B."/>
            <person name="Baker S."/>
            <person name="Barry K."/>
            <person name="Bills G."/>
            <person name="Bluhm B."/>
            <person name="Cannon C."/>
            <person name="Castanera R."/>
            <person name="Culley D."/>
            <person name="Daum C."/>
            <person name="Ezra D."/>
            <person name="Gonzalez J."/>
            <person name="Henrissat B."/>
            <person name="Kuo A."/>
            <person name="Liang C."/>
            <person name="Lipzen A."/>
            <person name="Lutzoni F."/>
            <person name="Magnuson J."/>
            <person name="Mondo S."/>
            <person name="Nolan M."/>
            <person name="Ohm R."/>
            <person name="Pangilinan J."/>
            <person name="Park H.-J."/>
            <person name="Ramirez L."/>
            <person name="Alfaro M."/>
            <person name="Sun H."/>
            <person name="Tritt A."/>
            <person name="Yoshinaga Y."/>
            <person name="Zwiers L.-H."/>
            <person name="Turgeon B."/>
            <person name="Goodwin S."/>
            <person name="Spatafora J."/>
            <person name="Crous P."/>
            <person name="Grigoriev I."/>
        </authorList>
    </citation>
    <scope>NUCLEOTIDE SEQUENCE</scope>
    <source>
        <strain evidence="2">CBS 279.74</strain>
    </source>
</reference>
<accession>A0A6G1KFL1</accession>
<feature type="transmembrane region" description="Helical" evidence="1">
    <location>
        <begin position="27"/>
        <end position="47"/>
    </location>
</feature>
<gene>
    <name evidence="2" type="ORF">K504DRAFT_225704</name>
</gene>